<keyword evidence="5" id="KW-0653">Protein transport</keyword>
<dbReference type="InterPro" id="IPR011012">
    <property type="entry name" value="Longin-like_dom_sf"/>
</dbReference>
<reference evidence="7" key="2">
    <citation type="submission" date="2025-08" db="UniProtKB">
        <authorList>
            <consortium name="RefSeq"/>
        </authorList>
    </citation>
    <scope>IDENTIFICATION</scope>
</reference>
<dbReference type="GeneID" id="107921026"/>
<protein>
    <recommendedName>
        <fullName evidence="5">Coatomer subunit zeta</fullName>
    </recommendedName>
</protein>
<dbReference type="GO" id="GO:0006886">
    <property type="term" value="P:intracellular protein transport"/>
    <property type="evidence" value="ECO:0007669"/>
    <property type="project" value="TreeGrafter"/>
</dbReference>
<evidence type="ECO:0000256" key="2">
    <source>
        <dbReference type="ARBA" id="ARBA00006972"/>
    </source>
</evidence>
<dbReference type="Proteomes" id="UP000818029">
    <property type="component" value="Chromosome D01"/>
</dbReference>
<dbReference type="InterPro" id="IPR039652">
    <property type="entry name" value="Coatomer_zeta"/>
</dbReference>
<comment type="subcellular location">
    <subcellularLocation>
        <location evidence="5">Cytoplasm</location>
    </subcellularLocation>
    <subcellularLocation>
        <location evidence="1 5">Golgi apparatus membrane</location>
        <topology evidence="1 5">Peripheral membrane protein</topology>
        <orientation evidence="5">Cytoplasmic side</orientation>
    </subcellularLocation>
    <subcellularLocation>
        <location evidence="5">Cytoplasmic vesicle</location>
        <location evidence="5">COPI-coated vesicle membrane</location>
        <topology evidence="5">Peripheral membrane protein</topology>
        <orientation evidence="5">Cytoplasmic side</orientation>
    </subcellularLocation>
</comment>
<dbReference type="AlphaFoldDB" id="A0A1U8KZ72"/>
<dbReference type="SUPFAM" id="SSF64356">
    <property type="entry name" value="SNARE-like"/>
    <property type="match status" value="1"/>
</dbReference>
<dbReference type="GO" id="GO:0006890">
    <property type="term" value="P:retrograde vesicle-mediated transport, Golgi to endoplasmic reticulum"/>
    <property type="evidence" value="ECO:0007669"/>
    <property type="project" value="UniProtKB-UniRule"/>
</dbReference>
<dbReference type="GO" id="GO:0030126">
    <property type="term" value="C:COPI vesicle coat"/>
    <property type="evidence" value="ECO:0007669"/>
    <property type="project" value="UniProtKB-UniRule"/>
</dbReference>
<keyword evidence="5" id="KW-0813">Transport</keyword>
<evidence type="ECO:0000256" key="3">
    <source>
        <dbReference type="ARBA" id="ARBA00011775"/>
    </source>
</evidence>
<gene>
    <name evidence="7" type="primary">LOC107921026</name>
</gene>
<keyword evidence="5" id="KW-0963">Cytoplasm</keyword>
<comment type="subunit">
    <text evidence="3 5">Oligomeric complex that consists of at least the alpha, beta, beta', gamma, delta, epsilon and zeta subunits.</text>
</comment>
<evidence type="ECO:0000313" key="6">
    <source>
        <dbReference type="Proteomes" id="UP000818029"/>
    </source>
</evidence>
<evidence type="ECO:0000313" key="7">
    <source>
        <dbReference type="RefSeq" id="XP_016706368.1"/>
    </source>
</evidence>
<evidence type="ECO:0000256" key="5">
    <source>
        <dbReference type="RuleBase" id="RU366053"/>
    </source>
</evidence>
<organism evidence="6 7">
    <name type="scientific">Gossypium hirsutum</name>
    <name type="common">Upland cotton</name>
    <name type="synonym">Gossypium mexicanum</name>
    <dbReference type="NCBI Taxonomy" id="3635"/>
    <lineage>
        <taxon>Eukaryota</taxon>
        <taxon>Viridiplantae</taxon>
        <taxon>Streptophyta</taxon>
        <taxon>Embryophyta</taxon>
        <taxon>Tracheophyta</taxon>
        <taxon>Spermatophyta</taxon>
        <taxon>Magnoliopsida</taxon>
        <taxon>eudicotyledons</taxon>
        <taxon>Gunneridae</taxon>
        <taxon>Pentapetalae</taxon>
        <taxon>rosids</taxon>
        <taxon>malvids</taxon>
        <taxon>Malvales</taxon>
        <taxon>Malvaceae</taxon>
        <taxon>Malvoideae</taxon>
        <taxon>Gossypium</taxon>
    </lineage>
</organism>
<dbReference type="PANTHER" id="PTHR11043:SF1">
    <property type="entry name" value="TSET COMPLEX MEMBER TSTD"/>
    <property type="match status" value="1"/>
</dbReference>
<keyword evidence="6" id="KW-1185">Reference proteome</keyword>
<name>A0A1U8KZ72_GOSHI</name>
<reference evidence="6" key="1">
    <citation type="journal article" date="2020" name="Nat. Genet.">
        <title>Genomic diversifications of five Gossypium allopolyploid species and their impact on cotton improvement.</title>
        <authorList>
            <person name="Chen Z.J."/>
            <person name="Sreedasyam A."/>
            <person name="Ando A."/>
            <person name="Song Q."/>
            <person name="De Santiago L.M."/>
            <person name="Hulse-Kemp A.M."/>
            <person name="Ding M."/>
            <person name="Ye W."/>
            <person name="Kirkbride R.C."/>
            <person name="Jenkins J."/>
            <person name="Plott C."/>
            <person name="Lovell J."/>
            <person name="Lin Y.M."/>
            <person name="Vaughn R."/>
            <person name="Liu B."/>
            <person name="Simpson S."/>
            <person name="Scheffler B.E."/>
            <person name="Wen L."/>
            <person name="Saski C.A."/>
            <person name="Grover C.E."/>
            <person name="Hu G."/>
            <person name="Conover J.L."/>
            <person name="Carlson J.W."/>
            <person name="Shu S."/>
            <person name="Boston L.B."/>
            <person name="Williams M."/>
            <person name="Peterson D.G."/>
            <person name="McGee K."/>
            <person name="Jones D.C."/>
            <person name="Wendel J.F."/>
            <person name="Stelly D.M."/>
            <person name="Grimwood J."/>
            <person name="Schmutz J."/>
        </authorList>
    </citation>
    <scope>NUCLEOTIDE SEQUENCE [LARGE SCALE GENOMIC DNA]</scope>
    <source>
        <strain evidence="6">cv. TM-1</strain>
    </source>
</reference>
<dbReference type="PANTHER" id="PTHR11043">
    <property type="entry name" value="ZETA-COAT PROTEIN"/>
    <property type="match status" value="1"/>
</dbReference>
<dbReference type="RefSeq" id="XP_016706368.1">
    <property type="nucleotide sequence ID" value="XM_016850879.2"/>
</dbReference>
<proteinExistence type="inferred from homology"/>
<keyword evidence="4 5" id="KW-0472">Membrane</keyword>
<dbReference type="GO" id="GO:0006891">
    <property type="term" value="P:intra-Golgi vesicle-mediated transport"/>
    <property type="evidence" value="ECO:0007669"/>
    <property type="project" value="TreeGrafter"/>
</dbReference>
<comment type="function">
    <text evidence="5">The zeta subunit may be involved in regulating the coat assembly and, hence, the rate of biosynthetic protein transport due to its association-dissociation properties with the coatomer complex.</text>
</comment>
<dbReference type="Gene3D" id="3.30.450.60">
    <property type="match status" value="1"/>
</dbReference>
<sequence>MILAVLFANSKGNILVERPDSLDFFTKLPSLFAWSGLFTLFTWCLEMSASMLLCKYEYDELALAEVIFVITSAVKDVCGKLPTERLFLGKYGRICLTLDEIIWKRYLENTNKIRRLVRLKPPTEF</sequence>
<evidence type="ECO:0000256" key="4">
    <source>
        <dbReference type="ARBA" id="ARBA00023136"/>
    </source>
</evidence>
<keyword evidence="5" id="KW-0968">Cytoplasmic vesicle</keyword>
<evidence type="ECO:0000256" key="1">
    <source>
        <dbReference type="ARBA" id="ARBA00004395"/>
    </source>
</evidence>
<accession>A0A1U8KZ72</accession>
<comment type="similarity">
    <text evidence="2 5">Belongs to the adaptor complexes small subunit family.</text>
</comment>
<keyword evidence="5" id="KW-0931">ER-Golgi transport</keyword>
<keyword evidence="5" id="KW-0333">Golgi apparatus</keyword>
<dbReference type="GO" id="GO:0000139">
    <property type="term" value="C:Golgi membrane"/>
    <property type="evidence" value="ECO:0007669"/>
    <property type="project" value="UniProtKB-SubCell"/>
</dbReference>